<name>A0A382N6S6_9ZZZZ</name>
<evidence type="ECO:0000313" key="1">
    <source>
        <dbReference type="EMBL" id="SVC56894.1"/>
    </source>
</evidence>
<proteinExistence type="predicted"/>
<organism evidence="1">
    <name type="scientific">marine metagenome</name>
    <dbReference type="NCBI Taxonomy" id="408172"/>
    <lineage>
        <taxon>unclassified sequences</taxon>
        <taxon>metagenomes</taxon>
        <taxon>ecological metagenomes</taxon>
    </lineage>
</organism>
<accession>A0A382N6S6</accession>
<protein>
    <submittedName>
        <fullName evidence="1">Uncharacterized protein</fullName>
    </submittedName>
</protein>
<reference evidence="1" key="1">
    <citation type="submission" date="2018-05" db="EMBL/GenBank/DDBJ databases">
        <authorList>
            <person name="Lanie J.A."/>
            <person name="Ng W.-L."/>
            <person name="Kazmierczak K.M."/>
            <person name="Andrzejewski T.M."/>
            <person name="Davidsen T.M."/>
            <person name="Wayne K.J."/>
            <person name="Tettelin H."/>
            <person name="Glass J.I."/>
            <person name="Rusch D."/>
            <person name="Podicherti R."/>
            <person name="Tsui H.-C.T."/>
            <person name="Winkler M.E."/>
        </authorList>
    </citation>
    <scope>NUCLEOTIDE SEQUENCE</scope>
</reference>
<dbReference type="Gene3D" id="3.40.50.720">
    <property type="entry name" value="NAD(P)-binding Rossmann-like Domain"/>
    <property type="match status" value="1"/>
</dbReference>
<dbReference type="AlphaFoldDB" id="A0A382N6S6"/>
<dbReference type="SUPFAM" id="SSF51735">
    <property type="entry name" value="NAD(P)-binding Rossmann-fold domains"/>
    <property type="match status" value="1"/>
</dbReference>
<feature type="non-terminal residue" evidence="1">
    <location>
        <position position="87"/>
    </location>
</feature>
<sequence length="87" mass="9898">MMSNKAADVLITPFAINPQPDESSFDLFNLPLSSLEQYLKVNLLSLFSVCREFAKISENNSSIINFSSTYGIRSPKHFIYSDDYTKH</sequence>
<dbReference type="InterPro" id="IPR036291">
    <property type="entry name" value="NAD(P)-bd_dom_sf"/>
</dbReference>
<dbReference type="EMBL" id="UINC01098400">
    <property type="protein sequence ID" value="SVC56894.1"/>
    <property type="molecule type" value="Genomic_DNA"/>
</dbReference>
<gene>
    <name evidence="1" type="ORF">METZ01_LOCUS309748</name>
</gene>